<comment type="caution">
    <text evidence="4">The sequence shown here is derived from an EMBL/GenBank/DDBJ whole genome shotgun (WGS) entry which is preliminary data.</text>
</comment>
<dbReference type="Proteomes" id="UP000284706">
    <property type="component" value="Unassembled WGS sequence"/>
</dbReference>
<reference evidence="4 5" key="1">
    <citation type="journal article" date="2018" name="Evol. Lett.">
        <title>Horizontal gene cluster transfer increased hallucinogenic mushroom diversity.</title>
        <authorList>
            <person name="Reynolds H.T."/>
            <person name="Vijayakumar V."/>
            <person name="Gluck-Thaler E."/>
            <person name="Korotkin H.B."/>
            <person name="Matheny P.B."/>
            <person name="Slot J.C."/>
        </authorList>
    </citation>
    <scope>NUCLEOTIDE SEQUENCE [LARGE SCALE GENOMIC DNA]</scope>
    <source>
        <strain evidence="4 5">SRW20</strain>
    </source>
</reference>
<dbReference type="Pfam" id="PF11807">
    <property type="entry name" value="UstYa"/>
    <property type="match status" value="1"/>
</dbReference>
<dbReference type="PANTHER" id="PTHR33365:SF11">
    <property type="entry name" value="TAT PATHWAY SIGNAL SEQUENCE"/>
    <property type="match status" value="1"/>
</dbReference>
<dbReference type="EMBL" id="NHYE01005365">
    <property type="protein sequence ID" value="PPQ74081.1"/>
    <property type="molecule type" value="Genomic_DNA"/>
</dbReference>
<dbReference type="GO" id="GO:0043386">
    <property type="term" value="P:mycotoxin biosynthetic process"/>
    <property type="evidence" value="ECO:0007669"/>
    <property type="project" value="InterPro"/>
</dbReference>
<dbReference type="STRING" id="231916.A0A409W6D6"/>
<dbReference type="AlphaFoldDB" id="A0A409W6D6"/>
<accession>A0A409W6D6</accession>
<organism evidence="4 5">
    <name type="scientific">Gymnopilus dilepis</name>
    <dbReference type="NCBI Taxonomy" id="231916"/>
    <lineage>
        <taxon>Eukaryota</taxon>
        <taxon>Fungi</taxon>
        <taxon>Dikarya</taxon>
        <taxon>Basidiomycota</taxon>
        <taxon>Agaricomycotina</taxon>
        <taxon>Agaricomycetes</taxon>
        <taxon>Agaricomycetidae</taxon>
        <taxon>Agaricales</taxon>
        <taxon>Agaricineae</taxon>
        <taxon>Hymenogastraceae</taxon>
        <taxon>Gymnopilus</taxon>
    </lineage>
</organism>
<evidence type="ECO:0000313" key="5">
    <source>
        <dbReference type="Proteomes" id="UP000284706"/>
    </source>
</evidence>
<dbReference type="GO" id="GO:0016491">
    <property type="term" value="F:oxidoreductase activity"/>
    <property type="evidence" value="ECO:0007669"/>
    <property type="project" value="UniProtKB-KW"/>
</dbReference>
<dbReference type="PANTHER" id="PTHR33365">
    <property type="entry name" value="YALI0B05434P"/>
    <property type="match status" value="1"/>
</dbReference>
<name>A0A409W6D6_9AGAR</name>
<comment type="pathway">
    <text evidence="1">Mycotoxin biosynthesis.</text>
</comment>
<evidence type="ECO:0008006" key="6">
    <source>
        <dbReference type="Google" id="ProtNLM"/>
    </source>
</evidence>
<gene>
    <name evidence="4" type="ORF">CVT26_006483</name>
</gene>
<sequence length="200" mass="22879">MSRTTALAFSILACISGICSYALLQAVRNHQEFPKPVIPLDVTGNSGIPSYIRGHESEYVRLYVEETVHYDPLRLHGNEEWNAGLPEGGGSWRMPGTNRALFSSMFHQLHCIGLFAKETLVASEGWERDWHIQHCFNFVREMILCHPDLTLEPGNFLEKNYTVERTGAVHICRDWTKVWEEVDKNLKAFKASRTNTTQKD</sequence>
<evidence type="ECO:0000256" key="1">
    <source>
        <dbReference type="ARBA" id="ARBA00004685"/>
    </source>
</evidence>
<evidence type="ECO:0000256" key="3">
    <source>
        <dbReference type="ARBA" id="ARBA00035112"/>
    </source>
</evidence>
<evidence type="ECO:0000313" key="4">
    <source>
        <dbReference type="EMBL" id="PPQ74081.1"/>
    </source>
</evidence>
<protein>
    <recommendedName>
        <fullName evidence="6">Oxidase ustYa</fullName>
    </recommendedName>
</protein>
<comment type="similarity">
    <text evidence="3">Belongs to the ustYa family.</text>
</comment>
<keyword evidence="5" id="KW-1185">Reference proteome</keyword>
<dbReference type="InParanoid" id="A0A409W6D6"/>
<dbReference type="InterPro" id="IPR021765">
    <property type="entry name" value="UstYa-like"/>
</dbReference>
<proteinExistence type="inferred from homology"/>
<dbReference type="OrthoDB" id="3687641at2759"/>
<evidence type="ECO:0000256" key="2">
    <source>
        <dbReference type="ARBA" id="ARBA00023002"/>
    </source>
</evidence>
<keyword evidence="2" id="KW-0560">Oxidoreductase</keyword>